<feature type="region of interest" description="Disordered" evidence="1">
    <location>
        <begin position="50"/>
        <end position="69"/>
    </location>
</feature>
<feature type="compositionally biased region" description="Polar residues" evidence="1">
    <location>
        <begin position="235"/>
        <end position="251"/>
    </location>
</feature>
<sequence>MISRPLLLQIILFGVALTTTKAGGDLREQSNLDLFGSSLEDDAKELENIFKSDDSAEQRKSEAPQTEKVTNTPISFIKVTETSKTSQDSSTQVFITALNENSTQANSANTIRRDTSDTASTMPSTKHGAADEVTVTKSRPSTPAEKDELLSATTETSDSELSTSDILITATMDITQRESTVTPREYISGSIFATSSESTSTPAEQSSTMMEGVNATMVLPSASTGKAELLEVTTKASELTESTSQGDFTQPSEESTTNSTTASTTERRETEDAASKAFTFTKGTLSTTTPKEVTSAAITKRAFLENDDPITDASTAFLSTATTTVSPIAESTSTITSKPTVTSSIIPTILPSTETDYSHDTSTPSTSTTVPSSTTSTLQKYAEEVLSCHMWILQVVHRSIHEQKKYLHKQKAIYAADV</sequence>
<keyword evidence="4" id="KW-1185">Reference proteome</keyword>
<feature type="compositionally biased region" description="Basic and acidic residues" evidence="1">
    <location>
        <begin position="50"/>
        <end position="62"/>
    </location>
</feature>
<feature type="chain" id="PRO_5041244887" evidence="2">
    <location>
        <begin position="23"/>
        <end position="418"/>
    </location>
</feature>
<feature type="region of interest" description="Disordered" evidence="1">
    <location>
        <begin position="351"/>
        <end position="374"/>
    </location>
</feature>
<dbReference type="Proteomes" id="UP001176961">
    <property type="component" value="Unassembled WGS sequence"/>
</dbReference>
<dbReference type="AlphaFoldDB" id="A0AA36DLK9"/>
<proteinExistence type="predicted"/>
<reference evidence="3" key="1">
    <citation type="submission" date="2023-07" db="EMBL/GenBank/DDBJ databases">
        <authorList>
            <consortium name="CYATHOMIX"/>
        </authorList>
    </citation>
    <scope>NUCLEOTIDE SEQUENCE</scope>
    <source>
        <strain evidence="3">N/A</strain>
    </source>
</reference>
<feature type="compositionally biased region" description="Low complexity" evidence="1">
    <location>
        <begin position="361"/>
        <end position="374"/>
    </location>
</feature>
<comment type="caution">
    <text evidence="3">The sequence shown here is derived from an EMBL/GenBank/DDBJ whole genome shotgun (WGS) entry which is preliminary data.</text>
</comment>
<dbReference type="EMBL" id="CATQJL010000001">
    <property type="protein sequence ID" value="CAJ0589848.1"/>
    <property type="molecule type" value="Genomic_DNA"/>
</dbReference>
<feature type="compositionally biased region" description="Basic and acidic residues" evidence="1">
    <location>
        <begin position="265"/>
        <end position="274"/>
    </location>
</feature>
<protein>
    <submittedName>
        <fullName evidence="3">Uncharacterized protein</fullName>
    </submittedName>
</protein>
<feature type="region of interest" description="Disordered" evidence="1">
    <location>
        <begin position="105"/>
        <end position="158"/>
    </location>
</feature>
<gene>
    <name evidence="3" type="ORF">CYNAS_LOCUS1831</name>
</gene>
<feature type="region of interest" description="Disordered" evidence="1">
    <location>
        <begin position="235"/>
        <end position="283"/>
    </location>
</feature>
<name>A0AA36DLK9_CYLNA</name>
<organism evidence="3 4">
    <name type="scientific">Cylicocyclus nassatus</name>
    <name type="common">Nematode worm</name>
    <dbReference type="NCBI Taxonomy" id="53992"/>
    <lineage>
        <taxon>Eukaryota</taxon>
        <taxon>Metazoa</taxon>
        <taxon>Ecdysozoa</taxon>
        <taxon>Nematoda</taxon>
        <taxon>Chromadorea</taxon>
        <taxon>Rhabditida</taxon>
        <taxon>Rhabditina</taxon>
        <taxon>Rhabditomorpha</taxon>
        <taxon>Strongyloidea</taxon>
        <taxon>Strongylidae</taxon>
        <taxon>Cylicocyclus</taxon>
    </lineage>
</organism>
<evidence type="ECO:0000313" key="4">
    <source>
        <dbReference type="Proteomes" id="UP001176961"/>
    </source>
</evidence>
<keyword evidence="2" id="KW-0732">Signal</keyword>
<feature type="signal peptide" evidence="2">
    <location>
        <begin position="1"/>
        <end position="22"/>
    </location>
</feature>
<evidence type="ECO:0000256" key="2">
    <source>
        <dbReference type="SAM" id="SignalP"/>
    </source>
</evidence>
<feature type="compositionally biased region" description="Low complexity" evidence="1">
    <location>
        <begin position="252"/>
        <end position="264"/>
    </location>
</feature>
<accession>A0AA36DLK9</accession>
<evidence type="ECO:0000256" key="1">
    <source>
        <dbReference type="SAM" id="MobiDB-lite"/>
    </source>
</evidence>
<evidence type="ECO:0000313" key="3">
    <source>
        <dbReference type="EMBL" id="CAJ0589848.1"/>
    </source>
</evidence>